<keyword evidence="4" id="KW-1185">Reference proteome</keyword>
<dbReference type="PANTHER" id="PTHR40606">
    <property type="match status" value="1"/>
</dbReference>
<dbReference type="EMBL" id="SMFU01000013">
    <property type="protein sequence ID" value="TCK02971.1"/>
    <property type="molecule type" value="Genomic_DNA"/>
</dbReference>
<feature type="domain" description="DUF1508" evidence="2">
    <location>
        <begin position="10"/>
        <end position="55"/>
    </location>
</feature>
<proteinExistence type="inferred from homology"/>
<dbReference type="SUPFAM" id="SSF160113">
    <property type="entry name" value="YegP-like"/>
    <property type="match status" value="2"/>
</dbReference>
<evidence type="ECO:0000313" key="3">
    <source>
        <dbReference type="EMBL" id="TCK02971.1"/>
    </source>
</evidence>
<dbReference type="AlphaFoldDB" id="A0A4R1G8H2"/>
<evidence type="ECO:0000259" key="2">
    <source>
        <dbReference type="Pfam" id="PF07411"/>
    </source>
</evidence>
<name>A0A4R1G8H2_9GAMM</name>
<accession>A0A4R1G8H2</accession>
<feature type="domain" description="DUF1508" evidence="2">
    <location>
        <begin position="62"/>
        <end position="108"/>
    </location>
</feature>
<dbReference type="OrthoDB" id="9802792at2"/>
<dbReference type="PANTHER" id="PTHR40606:SF1">
    <property type="entry name" value="UPF0339 PROTEIN YEGP"/>
    <property type="match status" value="1"/>
</dbReference>
<sequence length="110" mass="12245">MSAKFEIYTDAQSQYRFRLKAGNGEVILVSEGYLQKVGCTNGIQSVKNNAPYDSNYRRLTSQNSKYYFNLLANNYQVIGTSQMYQSPTGREVGVNSVKVNAPNASVVDLT</sequence>
<dbReference type="InterPro" id="IPR010879">
    <property type="entry name" value="DUF1508"/>
</dbReference>
<comment type="caution">
    <text evidence="3">The sequence shown here is derived from an EMBL/GenBank/DDBJ whole genome shotgun (WGS) entry which is preliminary data.</text>
</comment>
<reference evidence="3 4" key="1">
    <citation type="submission" date="2019-03" db="EMBL/GenBank/DDBJ databases">
        <title>Genomic Encyclopedia of Archaeal and Bacterial Type Strains, Phase II (KMG-II): from individual species to whole genera.</title>
        <authorList>
            <person name="Goeker M."/>
        </authorList>
    </citation>
    <scope>NUCLEOTIDE SEQUENCE [LARGE SCALE GENOMIC DNA]</scope>
    <source>
        <strain evidence="3 4">DSM 27697</strain>
    </source>
</reference>
<evidence type="ECO:0000313" key="4">
    <source>
        <dbReference type="Proteomes" id="UP000294546"/>
    </source>
</evidence>
<comment type="similarity">
    <text evidence="1">Belongs to the UPF0339 family. Duplicated subfamily.</text>
</comment>
<dbReference type="Proteomes" id="UP000294546">
    <property type="component" value="Unassembled WGS sequence"/>
</dbReference>
<gene>
    <name evidence="3" type="ORF">CLV83_4024</name>
</gene>
<dbReference type="Gene3D" id="2.30.29.80">
    <property type="match status" value="1"/>
</dbReference>
<dbReference type="InterPro" id="IPR051141">
    <property type="entry name" value="UPF0339_domain"/>
</dbReference>
<dbReference type="RefSeq" id="WP_132296857.1">
    <property type="nucleotide sequence ID" value="NZ_SMFU01000013.1"/>
</dbReference>
<dbReference type="Pfam" id="PF07411">
    <property type="entry name" value="DUF1508"/>
    <property type="match status" value="2"/>
</dbReference>
<dbReference type="InterPro" id="IPR036913">
    <property type="entry name" value="YegP-like_sf"/>
</dbReference>
<organism evidence="3 4">
    <name type="scientific">Marinobacterium mangrovicola</name>
    <dbReference type="NCBI Taxonomy" id="1476959"/>
    <lineage>
        <taxon>Bacteria</taxon>
        <taxon>Pseudomonadati</taxon>
        <taxon>Pseudomonadota</taxon>
        <taxon>Gammaproteobacteria</taxon>
        <taxon>Oceanospirillales</taxon>
        <taxon>Oceanospirillaceae</taxon>
        <taxon>Marinobacterium</taxon>
    </lineage>
</organism>
<protein>
    <recommendedName>
        <fullName evidence="2">DUF1508 domain-containing protein</fullName>
    </recommendedName>
</protein>
<evidence type="ECO:0000256" key="1">
    <source>
        <dbReference type="ARBA" id="ARBA00007576"/>
    </source>
</evidence>